<evidence type="ECO:0000313" key="1">
    <source>
        <dbReference type="EMBL" id="RGD72433.1"/>
    </source>
</evidence>
<dbReference type="EMBL" id="QTJW01000001">
    <property type="protein sequence ID" value="RGD72433.1"/>
    <property type="molecule type" value="Genomic_DNA"/>
</dbReference>
<proteinExistence type="predicted"/>
<dbReference type="Proteomes" id="UP000261023">
    <property type="component" value="Unassembled WGS sequence"/>
</dbReference>
<dbReference type="RefSeq" id="WP_025529079.1">
    <property type="nucleotide sequence ID" value="NZ_QTJW01000001.1"/>
</dbReference>
<gene>
    <name evidence="1" type="ORF">DWX31_00855</name>
</gene>
<organism evidence="1 2">
    <name type="scientific">Hungatella hathewayi</name>
    <dbReference type="NCBI Taxonomy" id="154046"/>
    <lineage>
        <taxon>Bacteria</taxon>
        <taxon>Bacillati</taxon>
        <taxon>Bacillota</taxon>
        <taxon>Clostridia</taxon>
        <taxon>Lachnospirales</taxon>
        <taxon>Lachnospiraceae</taxon>
        <taxon>Hungatella</taxon>
    </lineage>
</organism>
<accession>A0A3E3DT98</accession>
<protein>
    <submittedName>
        <fullName evidence="1">Uncharacterized protein</fullName>
    </submittedName>
</protein>
<name>A0A3E3DT98_9FIRM</name>
<evidence type="ECO:0000313" key="2">
    <source>
        <dbReference type="Proteomes" id="UP000261023"/>
    </source>
</evidence>
<sequence>MNNHIFIIILTFLLASAGLRDSNKYPESNIVENKSGEVQESRHMPETKAIQDKEPVLSETSNQEVEFEVKETNRAISKESDDYLSYFVGKLYNPTYHPPTAASGFVMEDIVIDKIEDGKVWGSISFIAGLMGANGVFYNVPIDDDNSIVVTRKWGGVDISTDERFPEAYTKTKIIFDRVVDGNPVIKTIELGPIEGSEKILEEYYYNSEPGDISEWFSNYYMYYDLNMSEEEMVDWLTDNISTPWR</sequence>
<reference evidence="1 2" key="1">
    <citation type="submission" date="2018-08" db="EMBL/GenBank/DDBJ databases">
        <title>A genome reference for cultivated species of the human gut microbiota.</title>
        <authorList>
            <person name="Zou Y."/>
            <person name="Xue W."/>
            <person name="Luo G."/>
        </authorList>
    </citation>
    <scope>NUCLEOTIDE SEQUENCE [LARGE SCALE GENOMIC DNA]</scope>
    <source>
        <strain evidence="1 2">AF19-13AC</strain>
    </source>
</reference>
<comment type="caution">
    <text evidence="1">The sequence shown here is derived from an EMBL/GenBank/DDBJ whole genome shotgun (WGS) entry which is preliminary data.</text>
</comment>
<dbReference type="AlphaFoldDB" id="A0A3E3DT98"/>